<organism evidence="2 3">
    <name type="scientific">Puniceicoccus vermicola</name>
    <dbReference type="NCBI Taxonomy" id="388746"/>
    <lineage>
        <taxon>Bacteria</taxon>
        <taxon>Pseudomonadati</taxon>
        <taxon>Verrucomicrobiota</taxon>
        <taxon>Opitutia</taxon>
        <taxon>Puniceicoccales</taxon>
        <taxon>Puniceicoccaceae</taxon>
        <taxon>Puniceicoccus</taxon>
    </lineage>
</organism>
<sequence>MIQFTLLLLFLSFLHSVSPAEDVHWIDSNGNAVPNSPNQKSEDGFGGLLIITSDQDWKEKWNTPEDHTPHFKEASEVQVGGELYILLFYINPATNSDGEADVVADLKIIRGDGTVGGEYPDQVIHQGKLKGNPKNIRLSPVQIGFIGEKDDPVGTWKIQIKMTDRVRGVSLDLEDEFELLPMVEGPSI</sequence>
<keyword evidence="1" id="KW-0732">Signal</keyword>
<proteinExistence type="predicted"/>
<feature type="signal peptide" evidence="1">
    <location>
        <begin position="1"/>
        <end position="20"/>
    </location>
</feature>
<comment type="caution">
    <text evidence="2">The sequence shown here is derived from an EMBL/GenBank/DDBJ whole genome shotgun (WGS) entry which is preliminary data.</text>
</comment>
<dbReference type="AlphaFoldDB" id="A0A7X1B128"/>
<evidence type="ECO:0000313" key="2">
    <source>
        <dbReference type="EMBL" id="MBC2603671.1"/>
    </source>
</evidence>
<feature type="chain" id="PRO_5031012703" evidence="1">
    <location>
        <begin position="21"/>
        <end position="188"/>
    </location>
</feature>
<evidence type="ECO:0000313" key="3">
    <source>
        <dbReference type="Proteomes" id="UP000525652"/>
    </source>
</evidence>
<reference evidence="2 3" key="1">
    <citation type="submission" date="2020-07" db="EMBL/GenBank/DDBJ databases">
        <authorList>
            <person name="Feng X."/>
        </authorList>
    </citation>
    <scope>NUCLEOTIDE SEQUENCE [LARGE SCALE GENOMIC DNA]</scope>
    <source>
        <strain evidence="2 3">JCM14086</strain>
    </source>
</reference>
<dbReference type="EMBL" id="JACHVA010000128">
    <property type="protein sequence ID" value="MBC2603671.1"/>
    <property type="molecule type" value="Genomic_DNA"/>
</dbReference>
<evidence type="ECO:0000256" key="1">
    <source>
        <dbReference type="SAM" id="SignalP"/>
    </source>
</evidence>
<dbReference type="RefSeq" id="WP_185694297.1">
    <property type="nucleotide sequence ID" value="NZ_JACHVA010000128.1"/>
</dbReference>
<dbReference type="Proteomes" id="UP000525652">
    <property type="component" value="Unassembled WGS sequence"/>
</dbReference>
<gene>
    <name evidence="2" type="ORF">H5P30_17960</name>
</gene>
<keyword evidence="3" id="KW-1185">Reference proteome</keyword>
<name>A0A7X1B128_9BACT</name>
<protein>
    <submittedName>
        <fullName evidence="2">Uncharacterized protein</fullName>
    </submittedName>
</protein>
<accession>A0A7X1B128</accession>